<organism evidence="2 3">
    <name type="scientific">Sparus aurata</name>
    <name type="common">Gilthead sea bream</name>
    <dbReference type="NCBI Taxonomy" id="8175"/>
    <lineage>
        <taxon>Eukaryota</taxon>
        <taxon>Metazoa</taxon>
        <taxon>Chordata</taxon>
        <taxon>Craniata</taxon>
        <taxon>Vertebrata</taxon>
        <taxon>Euteleostomi</taxon>
        <taxon>Actinopterygii</taxon>
        <taxon>Neopterygii</taxon>
        <taxon>Teleostei</taxon>
        <taxon>Neoteleostei</taxon>
        <taxon>Acanthomorphata</taxon>
        <taxon>Eupercaria</taxon>
        <taxon>Spariformes</taxon>
        <taxon>Sparidae</taxon>
        <taxon>Sparus</taxon>
    </lineage>
</organism>
<feature type="transmembrane region" description="Helical" evidence="1">
    <location>
        <begin position="6"/>
        <end position="26"/>
    </location>
</feature>
<dbReference type="AlphaFoldDB" id="A0A671XN05"/>
<keyword evidence="1" id="KW-1133">Transmembrane helix</keyword>
<reference evidence="2" key="3">
    <citation type="submission" date="2025-09" db="UniProtKB">
        <authorList>
            <consortium name="Ensembl"/>
        </authorList>
    </citation>
    <scope>IDENTIFICATION</scope>
</reference>
<reference evidence="2" key="1">
    <citation type="submission" date="2021-04" db="EMBL/GenBank/DDBJ databases">
        <authorList>
            <consortium name="Wellcome Sanger Institute Data Sharing"/>
        </authorList>
    </citation>
    <scope>NUCLEOTIDE SEQUENCE [LARGE SCALE GENOMIC DNA]</scope>
</reference>
<dbReference type="GO" id="GO:0005634">
    <property type="term" value="C:nucleus"/>
    <property type="evidence" value="ECO:0007669"/>
    <property type="project" value="TreeGrafter"/>
</dbReference>
<dbReference type="GO" id="GO:0061709">
    <property type="term" value="P:reticulophagy"/>
    <property type="evidence" value="ECO:0007669"/>
    <property type="project" value="TreeGrafter"/>
</dbReference>
<evidence type="ECO:0000313" key="3">
    <source>
        <dbReference type="Proteomes" id="UP000472265"/>
    </source>
</evidence>
<name>A0A671XN05_SPAAU</name>
<gene>
    <name evidence="2" type="primary">TEX264</name>
</gene>
<dbReference type="Proteomes" id="UP000472265">
    <property type="component" value="Chromosome 6"/>
</dbReference>
<keyword evidence="1" id="KW-0472">Membrane</keyword>
<reference evidence="2" key="2">
    <citation type="submission" date="2025-08" db="UniProtKB">
        <authorList>
            <consortium name="Ensembl"/>
        </authorList>
    </citation>
    <scope>IDENTIFICATION</scope>
</reference>
<dbReference type="PANTHER" id="PTHR15949">
    <property type="entry name" value="TESTIS-EXPRESSED PROTEIN 264"/>
    <property type="match status" value="1"/>
</dbReference>
<keyword evidence="1" id="KW-0812">Transmembrane</keyword>
<evidence type="ECO:0000313" key="2">
    <source>
        <dbReference type="Ensembl" id="ENSSAUP00010052430.1"/>
    </source>
</evidence>
<keyword evidence="3" id="KW-1185">Reference proteome</keyword>
<protein>
    <submittedName>
        <fullName evidence="2">Testis expressed 264, ER-phagy receptor</fullName>
    </submittedName>
</protein>
<sequence length="261" mass="29411">MAAWLVSGLSVGVVSMVIITVSYFLYSGLLADVTVATGPPPIKKVITFAYKYRKGPYRNCWKLFLETSKIGPELSPIAVFYDDPGKVPQLQNRYIVGSILSEGENEVDEEVQKRYETKGYKVYSFPFPEITHMVIASFPNRTLLSAFLRLIKVYRPLIRYMKVQTRTVNTAQGEGFSCQTAHRRPWRRPQFTPCLSRIKGIQTTEGEARGGNLIYRAGLGADWWTAGRQRGAASWRLQPEEPGGSHSGVLGCCWWRGVNIH</sequence>
<evidence type="ECO:0000256" key="1">
    <source>
        <dbReference type="SAM" id="Phobius"/>
    </source>
</evidence>
<dbReference type="GeneTree" id="ENSGT00390000016901"/>
<accession>A0A671XN05</accession>
<dbReference type="GO" id="GO:0005657">
    <property type="term" value="C:replication fork"/>
    <property type="evidence" value="ECO:0007669"/>
    <property type="project" value="TreeGrafter"/>
</dbReference>
<proteinExistence type="predicted"/>
<dbReference type="GO" id="GO:0005789">
    <property type="term" value="C:endoplasmic reticulum membrane"/>
    <property type="evidence" value="ECO:0007669"/>
    <property type="project" value="TreeGrafter"/>
</dbReference>
<dbReference type="GO" id="GO:0000421">
    <property type="term" value="C:autophagosome membrane"/>
    <property type="evidence" value="ECO:0007669"/>
    <property type="project" value="TreeGrafter"/>
</dbReference>
<dbReference type="Ensembl" id="ENSSAUT00010055123.1">
    <property type="protein sequence ID" value="ENSSAUP00010052430.1"/>
    <property type="gene ID" value="ENSSAUG00010021740.1"/>
</dbReference>
<dbReference type="GO" id="GO:0106300">
    <property type="term" value="P:protein-DNA covalent cross-linking repair"/>
    <property type="evidence" value="ECO:0007669"/>
    <property type="project" value="TreeGrafter"/>
</dbReference>
<dbReference type="InParanoid" id="A0A671XN05"/>
<dbReference type="PANTHER" id="PTHR15949:SF3">
    <property type="entry name" value="TESTIS-EXPRESSED PROTEIN 264"/>
    <property type="match status" value="1"/>
</dbReference>